<evidence type="ECO:0000313" key="3">
    <source>
        <dbReference type="Proteomes" id="UP000271937"/>
    </source>
</evidence>
<dbReference type="OrthoDB" id="9771846at2"/>
<dbReference type="Pfam" id="PF00535">
    <property type="entry name" value="Glycos_transf_2"/>
    <property type="match status" value="1"/>
</dbReference>
<keyword evidence="2" id="KW-0808">Transferase</keyword>
<dbReference type="InterPro" id="IPR001173">
    <property type="entry name" value="Glyco_trans_2-like"/>
</dbReference>
<name>A0A3P3W496_9FLAO</name>
<reference evidence="2 3" key="1">
    <citation type="submission" date="2018-11" db="EMBL/GenBank/DDBJ databases">
        <title>Flavobacterium sp. nov., YIM 102600 draft genome.</title>
        <authorList>
            <person name="Li G."/>
            <person name="Jiang Y."/>
        </authorList>
    </citation>
    <scope>NUCLEOTIDE SEQUENCE [LARGE SCALE GENOMIC DNA]</scope>
    <source>
        <strain evidence="2 3">YIM 102600</strain>
    </source>
</reference>
<dbReference type="PANTHER" id="PTHR43179:SF7">
    <property type="entry name" value="RHAMNOSYLTRANSFERASE WBBL"/>
    <property type="match status" value="1"/>
</dbReference>
<proteinExistence type="predicted"/>
<keyword evidence="3" id="KW-1185">Reference proteome</keyword>
<accession>A0A3P3W496</accession>
<dbReference type="SUPFAM" id="SSF53448">
    <property type="entry name" value="Nucleotide-diphospho-sugar transferases"/>
    <property type="match status" value="1"/>
</dbReference>
<evidence type="ECO:0000313" key="2">
    <source>
        <dbReference type="EMBL" id="RRJ88479.1"/>
    </source>
</evidence>
<dbReference type="PANTHER" id="PTHR43179">
    <property type="entry name" value="RHAMNOSYLTRANSFERASE WBBL"/>
    <property type="match status" value="1"/>
</dbReference>
<sequence length="302" mass="34983">MIINDVSIIIVNYNTKQMTNECIESIIAYTNGLNYEIILVDNGSSDGSKEFFEKKEGIVYIYSNENLGFGRANNLGAEKATGNYLFLLNSDTLLFDNSIKIMCDFYSSKETELKMGALGCVLVDRDKQFNGCGGSFPTCKDWIKKYKSSLPFVKWFSKYDEKETYPLDNNYFEIDYVIGADLLIKKSVFESLQGFDPDYFMYYEESDLQKRMSSLGLKAYIITITKIIHLEDASGKSIVNYSNRKRIITHLSRNLYLKKNDAKDFAKYKFFDKLFLLLNRFNPKYSLQENSDYITQIKKTYS</sequence>
<dbReference type="GO" id="GO:0016740">
    <property type="term" value="F:transferase activity"/>
    <property type="evidence" value="ECO:0007669"/>
    <property type="project" value="UniProtKB-KW"/>
</dbReference>
<dbReference type="CDD" id="cd04186">
    <property type="entry name" value="GT_2_like_c"/>
    <property type="match status" value="1"/>
</dbReference>
<organism evidence="2 3">
    <name type="scientific">Flavobacterium macacae</name>
    <dbReference type="NCBI Taxonomy" id="2488993"/>
    <lineage>
        <taxon>Bacteria</taxon>
        <taxon>Pseudomonadati</taxon>
        <taxon>Bacteroidota</taxon>
        <taxon>Flavobacteriia</taxon>
        <taxon>Flavobacteriales</taxon>
        <taxon>Flavobacteriaceae</taxon>
        <taxon>Flavobacterium</taxon>
    </lineage>
</organism>
<dbReference type="Gene3D" id="3.90.550.10">
    <property type="entry name" value="Spore Coat Polysaccharide Biosynthesis Protein SpsA, Chain A"/>
    <property type="match status" value="1"/>
</dbReference>
<dbReference type="EMBL" id="RQVR01000024">
    <property type="protein sequence ID" value="RRJ88479.1"/>
    <property type="molecule type" value="Genomic_DNA"/>
</dbReference>
<protein>
    <submittedName>
        <fullName evidence="2">Glycosyltransferase family 2 protein</fullName>
    </submittedName>
</protein>
<gene>
    <name evidence="2" type="ORF">EG849_14455</name>
</gene>
<feature type="domain" description="Glycosyltransferase 2-like" evidence="1">
    <location>
        <begin position="7"/>
        <end position="110"/>
    </location>
</feature>
<dbReference type="Proteomes" id="UP000271937">
    <property type="component" value="Unassembled WGS sequence"/>
</dbReference>
<dbReference type="InterPro" id="IPR029044">
    <property type="entry name" value="Nucleotide-diphossugar_trans"/>
</dbReference>
<dbReference type="AlphaFoldDB" id="A0A3P3W496"/>
<comment type="caution">
    <text evidence="2">The sequence shown here is derived from an EMBL/GenBank/DDBJ whole genome shotgun (WGS) entry which is preliminary data.</text>
</comment>
<dbReference type="RefSeq" id="WP_125013983.1">
    <property type="nucleotide sequence ID" value="NZ_RQVR01000024.1"/>
</dbReference>
<evidence type="ECO:0000259" key="1">
    <source>
        <dbReference type="Pfam" id="PF00535"/>
    </source>
</evidence>